<organism evidence="3 4">
    <name type="scientific">Paramecium sonneborni</name>
    <dbReference type="NCBI Taxonomy" id="65129"/>
    <lineage>
        <taxon>Eukaryota</taxon>
        <taxon>Sar</taxon>
        <taxon>Alveolata</taxon>
        <taxon>Ciliophora</taxon>
        <taxon>Intramacronucleata</taxon>
        <taxon>Oligohymenophorea</taxon>
        <taxon>Peniculida</taxon>
        <taxon>Parameciidae</taxon>
        <taxon>Paramecium</taxon>
    </lineage>
</organism>
<dbReference type="InterPro" id="IPR037696">
    <property type="entry name" value="CCDC77"/>
</dbReference>
<feature type="coiled-coil region" evidence="1">
    <location>
        <begin position="175"/>
        <end position="291"/>
    </location>
</feature>
<feature type="region of interest" description="Disordered" evidence="2">
    <location>
        <begin position="378"/>
        <end position="406"/>
    </location>
</feature>
<evidence type="ECO:0000256" key="1">
    <source>
        <dbReference type="SAM" id="Coils"/>
    </source>
</evidence>
<comment type="caution">
    <text evidence="3">The sequence shown here is derived from an EMBL/GenBank/DDBJ whole genome shotgun (WGS) entry which is preliminary data.</text>
</comment>
<dbReference type="EMBL" id="CAJJDN010000005">
    <property type="protein sequence ID" value="CAD8051458.1"/>
    <property type="molecule type" value="Genomic_DNA"/>
</dbReference>
<dbReference type="AlphaFoldDB" id="A0A8S1K890"/>
<keyword evidence="4" id="KW-1185">Reference proteome</keyword>
<feature type="region of interest" description="Disordered" evidence="2">
    <location>
        <begin position="418"/>
        <end position="502"/>
    </location>
</feature>
<reference evidence="3" key="1">
    <citation type="submission" date="2021-01" db="EMBL/GenBank/DDBJ databases">
        <authorList>
            <consortium name="Genoscope - CEA"/>
            <person name="William W."/>
        </authorList>
    </citation>
    <scope>NUCLEOTIDE SEQUENCE</scope>
</reference>
<gene>
    <name evidence="3" type="ORF">PSON_ATCC_30995.1.T0050585</name>
</gene>
<protein>
    <submittedName>
        <fullName evidence="3">Uncharacterized protein</fullName>
    </submittedName>
</protein>
<accession>A0A8S1K890</accession>
<dbReference type="PANTHER" id="PTHR22091:SF1">
    <property type="entry name" value="COILED-COIL DOMAIN-CONTAINING PROTEIN 77"/>
    <property type="match status" value="1"/>
</dbReference>
<dbReference type="OrthoDB" id="191169at2759"/>
<keyword evidence="1" id="KW-0175">Coiled coil</keyword>
<feature type="compositionally biased region" description="Polar residues" evidence="2">
    <location>
        <begin position="422"/>
        <end position="448"/>
    </location>
</feature>
<evidence type="ECO:0000313" key="3">
    <source>
        <dbReference type="EMBL" id="CAD8051458.1"/>
    </source>
</evidence>
<dbReference type="PANTHER" id="PTHR22091">
    <property type="entry name" value="COILED-COIL DOMAIN-CONTAINING PROTEIN 77"/>
    <property type="match status" value="1"/>
</dbReference>
<evidence type="ECO:0000313" key="4">
    <source>
        <dbReference type="Proteomes" id="UP000692954"/>
    </source>
</evidence>
<sequence length="502" mass="59828">MSQRDLSNLITINLNDPQQYQDLLAYYRSKLGEFEKERFEWLTKLEEIKIQYEDKHQQEWELLKRKQEIKELQQTVGEAKLMLFEERQARLKLQKENDALKVRELEDKKKIAELMAMIEPIEEQVVLQKDLRPEVTTKYTGDTMAVREKQGNVKMHNINQGRSILKTVYMPNEQLNAYQLENENLKKQVENAETILTQQFAALREELRAKEVENNLRIKEDQQKLDQLVQKVQKLEKQNVELVKDSYLQKQKFQNKEKQMQEDLEVSKLKNQKLKMELDQIQKKYNIENKTALELLEKKSDEYNKKFRSQIRSKDEQLSIIKEQYEQVQNIYISKIQQLEENLSKLIEKYQQLEKRRSLEIEGFKNDIKILTKKVKDYEKQSQNGDKQNENKSPEDLAKYQEEAQQLKQQLAKETGIIYSSGKKSNTNNQQQTIKVKSSQQRGASKTMKQSNKQNKKVENNQNQTDQKEDDNASESVPMHELEDIQRQLEELQYQMDKAKKE</sequence>
<dbReference type="Proteomes" id="UP000692954">
    <property type="component" value="Unassembled WGS sequence"/>
</dbReference>
<proteinExistence type="predicted"/>
<name>A0A8S1K890_9CILI</name>
<feature type="compositionally biased region" description="Basic and acidic residues" evidence="2">
    <location>
        <begin position="478"/>
        <end position="490"/>
    </location>
</feature>
<feature type="compositionally biased region" description="Basic and acidic residues" evidence="2">
    <location>
        <begin position="387"/>
        <end position="402"/>
    </location>
</feature>
<evidence type="ECO:0000256" key="2">
    <source>
        <dbReference type="SAM" id="MobiDB-lite"/>
    </source>
</evidence>